<dbReference type="EMBL" id="CP016172">
    <property type="protein sequence ID" value="ANN76801.1"/>
    <property type="molecule type" value="Genomic_DNA"/>
</dbReference>
<dbReference type="KEGG" id="bfz:BAU07_06450"/>
<dbReference type="Proteomes" id="UP000091926">
    <property type="component" value="Chromosome"/>
</dbReference>
<dbReference type="STRING" id="463014.BAU07_06450"/>
<dbReference type="RefSeq" id="WP_066655122.1">
    <property type="nucleotide sequence ID" value="NZ_CBCSCL010000017.1"/>
</dbReference>
<accession>A0A193GBG4</accession>
<gene>
    <name evidence="1" type="ORF">BAU07_06450</name>
</gene>
<proteinExistence type="predicted"/>
<evidence type="ECO:0000313" key="1">
    <source>
        <dbReference type="EMBL" id="ANN76801.1"/>
    </source>
</evidence>
<sequence>MAKLEFAGGTSYVSWARRTVSINEGGRFFTLYLDLRGMFRVWAGLQSPGHAFCLFWGEQGRQRAESPSTNPGSK</sequence>
<name>A0A193GBG4_9BORD</name>
<dbReference type="AlphaFoldDB" id="A0A193GBG4"/>
<keyword evidence="2" id="KW-1185">Reference proteome</keyword>
<organism evidence="1 2">
    <name type="scientific">Bordetella flabilis</name>
    <dbReference type="NCBI Taxonomy" id="463014"/>
    <lineage>
        <taxon>Bacteria</taxon>
        <taxon>Pseudomonadati</taxon>
        <taxon>Pseudomonadota</taxon>
        <taxon>Betaproteobacteria</taxon>
        <taxon>Burkholderiales</taxon>
        <taxon>Alcaligenaceae</taxon>
        <taxon>Bordetella</taxon>
    </lineage>
</organism>
<protein>
    <submittedName>
        <fullName evidence="1">Uncharacterized protein</fullName>
    </submittedName>
</protein>
<reference evidence="1 2" key="1">
    <citation type="submission" date="2016-06" db="EMBL/GenBank/DDBJ databases">
        <title>Complete genome sequences of Bordetella bronchialis and Bordetella flabilis.</title>
        <authorList>
            <person name="LiPuma J.J."/>
            <person name="Spilker T."/>
        </authorList>
    </citation>
    <scope>NUCLEOTIDE SEQUENCE [LARGE SCALE GENOMIC DNA]</scope>
    <source>
        <strain evidence="1 2">AU10664</strain>
    </source>
</reference>
<evidence type="ECO:0000313" key="2">
    <source>
        <dbReference type="Proteomes" id="UP000091926"/>
    </source>
</evidence>